<dbReference type="Gene3D" id="3.40.50.300">
    <property type="entry name" value="P-loop containing nucleotide triphosphate hydrolases"/>
    <property type="match status" value="2"/>
</dbReference>
<dbReference type="EMBL" id="MN739052">
    <property type="protein sequence ID" value="QHS86234.1"/>
    <property type="molecule type" value="Genomic_DNA"/>
</dbReference>
<dbReference type="InterPro" id="IPR011708">
    <property type="entry name" value="DNA_pol3_alpha_NTPase_dom"/>
</dbReference>
<dbReference type="SMART" id="SM00487">
    <property type="entry name" value="DEXDc"/>
    <property type="match status" value="1"/>
</dbReference>
<keyword evidence="4" id="KW-0239">DNA-directed DNA polymerase</keyword>
<keyword evidence="2" id="KW-0548">Nucleotidyltransferase</keyword>
<dbReference type="Pfam" id="PF17657">
    <property type="entry name" value="DNA_pol3_finger"/>
    <property type="match status" value="1"/>
</dbReference>
<dbReference type="InterPro" id="IPR014001">
    <property type="entry name" value="Helicase_ATP-bd"/>
</dbReference>
<keyword evidence="1" id="KW-0808">Transferase</keyword>
<dbReference type="SUPFAM" id="SSF52540">
    <property type="entry name" value="P-loop containing nucleoside triphosphate hydrolases"/>
    <property type="match status" value="1"/>
</dbReference>
<keyword evidence="3" id="KW-0235">DNA replication</keyword>
<dbReference type="InterPro" id="IPR004805">
    <property type="entry name" value="DnaE2/DnaE/PolC"/>
</dbReference>
<feature type="domain" description="Helicase ATP-binding" evidence="5">
    <location>
        <begin position="54"/>
        <end position="230"/>
    </location>
</feature>
<evidence type="ECO:0000259" key="5">
    <source>
        <dbReference type="PROSITE" id="PS51192"/>
    </source>
</evidence>
<sequence>MTLFYSGIDMQIITQTLIRLCLNDGVKIDIVIFPIDINHQMNNLRPNQVKAIKESVANDFTSGIHYHATGSGKSWIAMHIILRFFETYPKHNVMWICEKKSILIEQFNRENLKERDFDHIFKKYNVLNFAEFKLNEWTSSVNSAVFWNKPVLLIINRAFLTSGDKYKKIKLPFHLIIHDECHTIVNKTTRQFYDFMLEQKTAPKCIGFSATPNMVYEPYKNILTSYSIYDAFLDDVIVPPKIKWFSCDDILPYDDIVCLIKCEIEKQRLPYKKIIIWCGMIELCSEMAKLWSLHFKDYLICVDTSRSSDGYATYEEFDRVEHQAILFCAAKHREGSDIKNLDCCVFLDKVENRCPKVFLQCIGRVLRLDKSRQKSFGLVIDVRAKNSLMICNHLNHYLNLPADIFPWSYNYETHVHGKKLVRINDLTMCKNTSLPCPDPESLFVPETIDELKSLFIRTIPDEPAYIERLAYELNMLHEKNLIVHLAQAIQILHMTKHIPHVTRGSCGSSLVCYLLGISHIDPVKNNIKFARFLTEYRNNLPDIDLDFPHNLRDEVFLKIALTWPGKVARISNHVYYQDKSALRQAIRNAGVHKFIGKHEIETEIKKMPKETQQFIRKEKDALENTFRGYSLHCGGIVYYPDGIPEDLLLETDGTNRGALKQITMNKYDISKEKNFKIDILSSRAISQCYEIGRYCPIAFDEFTYDKKTFDMLHRGDNIGIILGESPLIRTAFMRFKPVDIYGLAVCLSIIRPAAADARNCMDSEDFDKNIIFDDDAIDLIGKYLKVDDGIADKYRRAFAKGDHKGIAEFRKLLTQYPKDKQKEIMQRLSNLSRYGFCKAHAYSYAQLIWKLAYMKANHPYEFWKATLNNCVSSYRKWVHYYEAKIAGIDFTKQLLKRDDVSIYANNRRKKIDNFSMQDQVRKYGYWLMKTNDFFPGCYFRTNGETYHFNGLIASSRIRKYKNGKRLMLFIGVERSKYVQINIDNVKFYTDKYIGIEGSGLMLTKDDETCQIITTEKFRFY</sequence>
<dbReference type="Pfam" id="PF04851">
    <property type="entry name" value="ResIII"/>
    <property type="match status" value="1"/>
</dbReference>
<dbReference type="InterPro" id="IPR006935">
    <property type="entry name" value="Helicase/UvrB_N"/>
</dbReference>
<protein>
    <recommendedName>
        <fullName evidence="5">Helicase ATP-binding domain-containing protein</fullName>
    </recommendedName>
</protein>
<dbReference type="AlphaFoldDB" id="A0A6C0B350"/>
<evidence type="ECO:0000256" key="2">
    <source>
        <dbReference type="ARBA" id="ARBA00022695"/>
    </source>
</evidence>
<organism evidence="6">
    <name type="scientific">viral metagenome</name>
    <dbReference type="NCBI Taxonomy" id="1070528"/>
    <lineage>
        <taxon>unclassified sequences</taxon>
        <taxon>metagenomes</taxon>
        <taxon>organismal metagenomes</taxon>
    </lineage>
</organism>
<dbReference type="InterPro" id="IPR040982">
    <property type="entry name" value="DNA_pol3_finger"/>
</dbReference>
<evidence type="ECO:0000313" key="6">
    <source>
        <dbReference type="EMBL" id="QHS86234.1"/>
    </source>
</evidence>
<dbReference type="PANTHER" id="PTHR32294">
    <property type="entry name" value="DNA POLYMERASE III SUBUNIT ALPHA"/>
    <property type="match status" value="1"/>
</dbReference>
<reference evidence="6" key="1">
    <citation type="journal article" date="2020" name="Nature">
        <title>Giant virus diversity and host interactions through global metagenomics.</title>
        <authorList>
            <person name="Schulz F."/>
            <person name="Roux S."/>
            <person name="Paez-Espino D."/>
            <person name="Jungbluth S."/>
            <person name="Walsh D.A."/>
            <person name="Denef V.J."/>
            <person name="McMahon K.D."/>
            <person name="Konstantinidis K.T."/>
            <person name="Eloe-Fadrosh E.A."/>
            <person name="Kyrpides N.C."/>
            <person name="Woyke T."/>
        </authorList>
    </citation>
    <scope>NUCLEOTIDE SEQUENCE</scope>
    <source>
        <strain evidence="6">GVMAG-M-3300009187-29</strain>
    </source>
</reference>
<dbReference type="PROSITE" id="PS51192">
    <property type="entry name" value="HELICASE_ATP_BIND_1"/>
    <property type="match status" value="1"/>
</dbReference>
<dbReference type="GO" id="GO:0003677">
    <property type="term" value="F:DNA binding"/>
    <property type="evidence" value="ECO:0007669"/>
    <property type="project" value="InterPro"/>
</dbReference>
<evidence type="ECO:0000256" key="3">
    <source>
        <dbReference type="ARBA" id="ARBA00022705"/>
    </source>
</evidence>
<dbReference type="GO" id="GO:0005524">
    <property type="term" value="F:ATP binding"/>
    <property type="evidence" value="ECO:0007669"/>
    <property type="project" value="InterPro"/>
</dbReference>
<dbReference type="Pfam" id="PF07733">
    <property type="entry name" value="DNA_pol3_alpha"/>
    <property type="match status" value="1"/>
</dbReference>
<dbReference type="InterPro" id="IPR027417">
    <property type="entry name" value="P-loop_NTPase"/>
</dbReference>
<accession>A0A6C0B350</accession>
<dbReference type="PANTHER" id="PTHR32294:SF0">
    <property type="entry name" value="DNA POLYMERASE III SUBUNIT ALPHA"/>
    <property type="match status" value="1"/>
</dbReference>
<proteinExistence type="predicted"/>
<name>A0A6C0B350_9ZZZZ</name>
<evidence type="ECO:0000256" key="4">
    <source>
        <dbReference type="ARBA" id="ARBA00022932"/>
    </source>
</evidence>
<dbReference type="GO" id="GO:0008408">
    <property type="term" value="F:3'-5' exonuclease activity"/>
    <property type="evidence" value="ECO:0007669"/>
    <property type="project" value="InterPro"/>
</dbReference>
<evidence type="ECO:0000256" key="1">
    <source>
        <dbReference type="ARBA" id="ARBA00022679"/>
    </source>
</evidence>
<dbReference type="GO" id="GO:0006260">
    <property type="term" value="P:DNA replication"/>
    <property type="evidence" value="ECO:0007669"/>
    <property type="project" value="UniProtKB-KW"/>
</dbReference>
<dbReference type="GO" id="GO:0003887">
    <property type="term" value="F:DNA-directed DNA polymerase activity"/>
    <property type="evidence" value="ECO:0007669"/>
    <property type="project" value="UniProtKB-KW"/>
</dbReference>